<name>A0ABS4RYH2_PAEXY</name>
<evidence type="ECO:0000259" key="3">
    <source>
        <dbReference type="PROSITE" id="PS50930"/>
    </source>
</evidence>
<sequence>MFQIGIYEENTIDLKKLHEFFIRLENKGPYSFKLSNFFSEDDLITHYKNPEKIKPQVIIMNIKLSTCNGIDIASKIRKYYDQEVLIVFHTNYIEYIMRSFDVQAFQYWLKPINYSFFEQKMLLICKHIYSLKSIFFPVKADGDYLFVRCADIMYIRTIKCQNSSNNIEITTKSGTILFTGTLLKCIAELQHPFYLIHRSFIININHALKIRSNYVVMNNGEEIPIGKSKTKTVKLALSYS</sequence>
<evidence type="ECO:0000313" key="4">
    <source>
        <dbReference type="EMBL" id="MBP2247466.1"/>
    </source>
</evidence>
<gene>
    <name evidence="4" type="ORF">J2Z28_004129</name>
</gene>
<feature type="domain" description="Response regulatory" evidence="2">
    <location>
        <begin position="3"/>
        <end position="125"/>
    </location>
</feature>
<dbReference type="Pfam" id="PF04397">
    <property type="entry name" value="LytTR"/>
    <property type="match status" value="1"/>
</dbReference>
<reference evidence="4 5" key="1">
    <citation type="submission" date="2021-03" db="EMBL/GenBank/DDBJ databases">
        <title>Genomic Encyclopedia of Type Strains, Phase IV (KMG-IV): sequencing the most valuable type-strain genomes for metagenomic binning, comparative biology and taxonomic classification.</title>
        <authorList>
            <person name="Goeker M."/>
        </authorList>
    </citation>
    <scope>NUCLEOTIDE SEQUENCE [LARGE SCALE GENOMIC DNA]</scope>
    <source>
        <strain evidence="4 5">DSM 21292</strain>
    </source>
</reference>
<dbReference type="InterPro" id="IPR001789">
    <property type="entry name" value="Sig_transdc_resp-reg_receiver"/>
</dbReference>
<proteinExistence type="predicted"/>
<dbReference type="Gene3D" id="3.40.50.2300">
    <property type="match status" value="1"/>
</dbReference>
<comment type="caution">
    <text evidence="4">The sequence shown here is derived from an EMBL/GenBank/DDBJ whole genome shotgun (WGS) entry which is preliminary data.</text>
</comment>
<dbReference type="EMBL" id="JAGIKV010000016">
    <property type="protein sequence ID" value="MBP2247466.1"/>
    <property type="molecule type" value="Genomic_DNA"/>
</dbReference>
<dbReference type="InterPro" id="IPR011006">
    <property type="entry name" value="CheY-like_superfamily"/>
</dbReference>
<organism evidence="4 5">
    <name type="scientific">Paenibacillus xylanexedens</name>
    <dbReference type="NCBI Taxonomy" id="528191"/>
    <lineage>
        <taxon>Bacteria</taxon>
        <taxon>Bacillati</taxon>
        <taxon>Bacillota</taxon>
        <taxon>Bacilli</taxon>
        <taxon>Bacillales</taxon>
        <taxon>Paenibacillaceae</taxon>
        <taxon>Paenibacillus</taxon>
    </lineage>
</organism>
<comment type="caution">
    <text evidence="1">Lacks conserved residue(s) required for the propagation of feature annotation.</text>
</comment>
<keyword evidence="5" id="KW-1185">Reference proteome</keyword>
<dbReference type="GO" id="GO:0003677">
    <property type="term" value="F:DNA binding"/>
    <property type="evidence" value="ECO:0007669"/>
    <property type="project" value="UniProtKB-KW"/>
</dbReference>
<dbReference type="SMART" id="SM00850">
    <property type="entry name" value="LytTR"/>
    <property type="match status" value="1"/>
</dbReference>
<dbReference type="InterPro" id="IPR007492">
    <property type="entry name" value="LytTR_DNA-bd_dom"/>
</dbReference>
<protein>
    <submittedName>
        <fullName evidence="4">DNA-binding LytR/AlgR family response regulator</fullName>
    </submittedName>
</protein>
<evidence type="ECO:0000313" key="5">
    <source>
        <dbReference type="Proteomes" id="UP000810207"/>
    </source>
</evidence>
<evidence type="ECO:0000259" key="2">
    <source>
        <dbReference type="PROSITE" id="PS50110"/>
    </source>
</evidence>
<dbReference type="SUPFAM" id="SSF52172">
    <property type="entry name" value="CheY-like"/>
    <property type="match status" value="1"/>
</dbReference>
<accession>A0ABS4RYH2</accession>
<dbReference type="PROSITE" id="PS50930">
    <property type="entry name" value="HTH_LYTTR"/>
    <property type="match status" value="1"/>
</dbReference>
<feature type="domain" description="HTH LytTR-type" evidence="3">
    <location>
        <begin position="136"/>
        <end position="239"/>
    </location>
</feature>
<dbReference type="InterPro" id="IPR046947">
    <property type="entry name" value="LytR-like"/>
</dbReference>
<evidence type="ECO:0000256" key="1">
    <source>
        <dbReference type="PROSITE-ProRule" id="PRU00169"/>
    </source>
</evidence>
<dbReference type="RefSeq" id="WP_211083970.1">
    <property type="nucleotide sequence ID" value="NZ_JAGIKV010000016.1"/>
</dbReference>
<dbReference type="PANTHER" id="PTHR37299">
    <property type="entry name" value="TRANSCRIPTIONAL REGULATOR-RELATED"/>
    <property type="match status" value="1"/>
</dbReference>
<dbReference type="Gene3D" id="2.40.50.1020">
    <property type="entry name" value="LytTr DNA-binding domain"/>
    <property type="match status" value="1"/>
</dbReference>
<dbReference type="PANTHER" id="PTHR37299:SF1">
    <property type="entry name" value="STAGE 0 SPORULATION PROTEIN A HOMOLOG"/>
    <property type="match status" value="1"/>
</dbReference>
<keyword evidence="4" id="KW-0238">DNA-binding</keyword>
<dbReference type="PROSITE" id="PS50110">
    <property type="entry name" value="RESPONSE_REGULATORY"/>
    <property type="match status" value="1"/>
</dbReference>
<dbReference type="Proteomes" id="UP000810207">
    <property type="component" value="Unassembled WGS sequence"/>
</dbReference>